<keyword evidence="2" id="KW-1185">Reference proteome</keyword>
<dbReference type="InterPro" id="IPR032301">
    <property type="entry name" value="DUF4844"/>
</dbReference>
<dbReference type="Proteomes" id="UP001059844">
    <property type="component" value="Chromosome"/>
</dbReference>
<organism evidence="1 2">
    <name type="scientific">Flavobacterium cerinum</name>
    <dbReference type="NCBI Taxonomy" id="2502784"/>
    <lineage>
        <taxon>Bacteria</taxon>
        <taxon>Pseudomonadati</taxon>
        <taxon>Bacteroidota</taxon>
        <taxon>Flavobacteriia</taxon>
        <taxon>Flavobacteriales</taxon>
        <taxon>Flavobacteriaceae</taxon>
        <taxon>Flavobacterium</taxon>
    </lineage>
</organism>
<proteinExistence type="predicted"/>
<dbReference type="EMBL" id="CP101751">
    <property type="protein sequence ID" value="UUC44166.1"/>
    <property type="molecule type" value="Genomic_DNA"/>
</dbReference>
<evidence type="ECO:0000313" key="2">
    <source>
        <dbReference type="Proteomes" id="UP001059844"/>
    </source>
</evidence>
<reference evidence="1" key="1">
    <citation type="submission" date="2022-07" db="EMBL/GenBank/DDBJ databases">
        <title>Isolation, identification, and degradation of a PFOSA degrading strain from sewage treatment plant.</title>
        <authorList>
            <person name="Zhang L."/>
            <person name="Huo Y."/>
        </authorList>
    </citation>
    <scope>NUCLEOTIDE SEQUENCE</scope>
    <source>
        <strain evidence="1">C1</strain>
    </source>
</reference>
<dbReference type="Pfam" id="PF16133">
    <property type="entry name" value="DUF4844"/>
    <property type="match status" value="1"/>
</dbReference>
<dbReference type="InterPro" id="IPR038360">
    <property type="entry name" value="DUF4844_sf"/>
</dbReference>
<protein>
    <submittedName>
        <fullName evidence="1">DUF4844 domain-containing protein</fullName>
    </submittedName>
</protein>
<dbReference type="Gene3D" id="1.20.1480.40">
    <property type="entry name" value="Uncharacterised protein PF16133, DUF4844"/>
    <property type="match status" value="1"/>
</dbReference>
<evidence type="ECO:0000313" key="1">
    <source>
        <dbReference type="EMBL" id="UUC44166.1"/>
    </source>
</evidence>
<dbReference type="RefSeq" id="WP_256549836.1">
    <property type="nucleotide sequence ID" value="NZ_CP101751.1"/>
</dbReference>
<accession>A0ABY5IRU2</accession>
<name>A0ABY5IRU2_9FLAO</name>
<sequence>MPYRLVKEKLVIFRMERKFEVPMSIYYPGADNESVRKELSNILDHSIREVYSKVDQGIVTMELMSIVHKTLSKFDCFHLDEHDFVVVRQYLNRLILIVEWDCNADEVEHLI</sequence>
<gene>
    <name evidence="1" type="ORF">NOX80_11030</name>
</gene>